<evidence type="ECO:0000256" key="3">
    <source>
        <dbReference type="RuleBase" id="RU000363"/>
    </source>
</evidence>
<dbReference type="Gene3D" id="3.40.50.720">
    <property type="entry name" value="NAD(P)-binding Rossmann-like Domain"/>
    <property type="match status" value="1"/>
</dbReference>
<evidence type="ECO:0000313" key="5">
    <source>
        <dbReference type="Proteomes" id="UP000218887"/>
    </source>
</evidence>
<dbReference type="PROSITE" id="PS00061">
    <property type="entry name" value="ADH_SHORT"/>
    <property type="match status" value="1"/>
</dbReference>
<keyword evidence="2" id="KW-0560">Oxidoreductase</keyword>
<dbReference type="InterPro" id="IPR036291">
    <property type="entry name" value="NAD(P)-bd_dom_sf"/>
</dbReference>
<dbReference type="RefSeq" id="WP_095655796.1">
    <property type="nucleotide sequence ID" value="NZ_NPOA01000007.1"/>
</dbReference>
<dbReference type="GO" id="GO:0016020">
    <property type="term" value="C:membrane"/>
    <property type="evidence" value="ECO:0007669"/>
    <property type="project" value="TreeGrafter"/>
</dbReference>
<dbReference type="PANTHER" id="PTHR44196">
    <property type="entry name" value="DEHYDROGENASE/REDUCTASE SDR FAMILY MEMBER 7B"/>
    <property type="match status" value="1"/>
</dbReference>
<dbReference type="Proteomes" id="UP000218887">
    <property type="component" value="Unassembled WGS sequence"/>
</dbReference>
<proteinExistence type="inferred from homology"/>
<dbReference type="InterPro" id="IPR002347">
    <property type="entry name" value="SDR_fam"/>
</dbReference>
<dbReference type="PANTHER" id="PTHR44196:SF1">
    <property type="entry name" value="DEHYDROGENASE_REDUCTASE SDR FAMILY MEMBER 7B"/>
    <property type="match status" value="1"/>
</dbReference>
<dbReference type="EMBL" id="NPOA01000007">
    <property type="protein sequence ID" value="PAV29594.1"/>
    <property type="molecule type" value="Genomic_DNA"/>
</dbReference>
<dbReference type="OrthoDB" id="9793345at2"/>
<evidence type="ECO:0000256" key="2">
    <source>
        <dbReference type="ARBA" id="ARBA00023002"/>
    </source>
</evidence>
<evidence type="ECO:0000256" key="1">
    <source>
        <dbReference type="ARBA" id="ARBA00006484"/>
    </source>
</evidence>
<comment type="similarity">
    <text evidence="1 3">Belongs to the short-chain dehydrogenases/reductases (SDR) family.</text>
</comment>
<name>A0A2A2IEA9_9BACI</name>
<keyword evidence="5" id="KW-1185">Reference proteome</keyword>
<dbReference type="PRINTS" id="PR00080">
    <property type="entry name" value="SDRFAMILY"/>
</dbReference>
<dbReference type="SUPFAM" id="SSF51735">
    <property type="entry name" value="NAD(P)-binding Rossmann-fold domains"/>
    <property type="match status" value="1"/>
</dbReference>
<gene>
    <name evidence="4" type="ORF">CIL05_11920</name>
</gene>
<evidence type="ECO:0000313" key="4">
    <source>
        <dbReference type="EMBL" id="PAV29594.1"/>
    </source>
</evidence>
<accession>A0A2A2IEA9</accession>
<comment type="caution">
    <text evidence="4">The sequence shown here is derived from an EMBL/GenBank/DDBJ whole genome shotgun (WGS) entry which is preliminary data.</text>
</comment>
<organism evidence="4 5">
    <name type="scientific">Virgibacillus profundi</name>
    <dbReference type="NCBI Taxonomy" id="2024555"/>
    <lineage>
        <taxon>Bacteria</taxon>
        <taxon>Bacillati</taxon>
        <taxon>Bacillota</taxon>
        <taxon>Bacilli</taxon>
        <taxon>Bacillales</taxon>
        <taxon>Bacillaceae</taxon>
        <taxon>Virgibacillus</taxon>
    </lineage>
</organism>
<sequence>MQNKVANKNIIITGASSGIGERIAWHIAENGGVPIMLARSIDKLEKQQKLMEKELNAKSFAYKVNLQNSSEIDSVIEGILLKHEKIDGLINNAGTGMFAYVNDMAWPDVEGMFQLNVLALMRTTKLMLPHFLDNEEAHIINIASQAGKISTPKTAAYAATKHAVLGFTNALRLEIKQEKIHVTTVNLGPVRTNFFKEADPNGTYQKNVDRYMLDPDMVAAKIVQHLFTNKREINLPYWMELGSKLYHLFPQLMERLLKKQFDQK</sequence>
<dbReference type="GO" id="GO:0016491">
    <property type="term" value="F:oxidoreductase activity"/>
    <property type="evidence" value="ECO:0007669"/>
    <property type="project" value="UniProtKB-KW"/>
</dbReference>
<dbReference type="InterPro" id="IPR020904">
    <property type="entry name" value="Sc_DH/Rdtase_CS"/>
</dbReference>
<dbReference type="PRINTS" id="PR00081">
    <property type="entry name" value="GDHRDH"/>
</dbReference>
<reference evidence="4 5" key="1">
    <citation type="submission" date="2017-08" db="EMBL/GenBank/DDBJ databases">
        <title>Virgibacillus indicus sp. nov. and Virgibacillus profoundi sp. nov, two moderately halophilic bacteria isolated from marine sediment by using the Microfluidic Streak Plate.</title>
        <authorList>
            <person name="Xu B."/>
            <person name="Hu B."/>
            <person name="Wang J."/>
            <person name="Zhu Y."/>
            <person name="Huang L."/>
            <person name="Du W."/>
            <person name="Huang Y."/>
        </authorList>
    </citation>
    <scope>NUCLEOTIDE SEQUENCE [LARGE SCALE GENOMIC DNA]</scope>
    <source>
        <strain evidence="4 5">IO3-P3-H5</strain>
    </source>
</reference>
<dbReference type="AlphaFoldDB" id="A0A2A2IEA9"/>
<protein>
    <submittedName>
        <fullName evidence="4">Oxidoreductase</fullName>
    </submittedName>
</protein>
<dbReference type="Pfam" id="PF00106">
    <property type="entry name" value="adh_short"/>
    <property type="match status" value="1"/>
</dbReference>